<feature type="region of interest" description="Disordered" evidence="1">
    <location>
        <begin position="1"/>
        <end position="22"/>
    </location>
</feature>
<evidence type="ECO:0000313" key="3">
    <source>
        <dbReference type="Proteomes" id="UP000251714"/>
    </source>
</evidence>
<evidence type="ECO:0000313" key="2">
    <source>
        <dbReference type="EMBL" id="RBA11756.1"/>
    </source>
</evidence>
<dbReference type="EMBL" id="PKMI01000048">
    <property type="protein sequence ID" value="RBA11756.1"/>
    <property type="molecule type" value="Genomic_DNA"/>
</dbReference>
<dbReference type="AlphaFoldDB" id="A0A365MTE0"/>
<accession>A0A365MTE0</accession>
<reference evidence="2 3" key="1">
    <citation type="submission" date="2017-12" db="EMBL/GenBank/DDBJ databases">
        <title>Genome sequence of the mycotoxigenic crop pathogen Fusarium proliferatum, strain ITEM 2341 from Date Palm.</title>
        <authorList>
            <person name="Almiman B.F."/>
            <person name="Shittu T.A."/>
            <person name="Muthumeenakshi S."/>
            <person name="Baroncelli R."/>
            <person name="Sreenivasaprasada S."/>
        </authorList>
    </citation>
    <scope>NUCLEOTIDE SEQUENCE [LARGE SCALE GENOMIC DNA]</scope>
    <source>
        <strain evidence="2 3">ITEM 2341</strain>
    </source>
</reference>
<comment type="caution">
    <text evidence="2">The sequence shown here is derived from an EMBL/GenBank/DDBJ whole genome shotgun (WGS) entry which is preliminary data.</text>
</comment>
<name>A0A365MTE0_GIBIN</name>
<proteinExistence type="predicted"/>
<protein>
    <submittedName>
        <fullName evidence="2">Uncharacterized protein</fullName>
    </submittedName>
</protein>
<organism evidence="2 3">
    <name type="scientific">Gibberella intermedia</name>
    <name type="common">Bulb rot disease fungus</name>
    <name type="synonym">Fusarium proliferatum</name>
    <dbReference type="NCBI Taxonomy" id="948311"/>
    <lineage>
        <taxon>Eukaryota</taxon>
        <taxon>Fungi</taxon>
        <taxon>Dikarya</taxon>
        <taxon>Ascomycota</taxon>
        <taxon>Pezizomycotina</taxon>
        <taxon>Sordariomycetes</taxon>
        <taxon>Hypocreomycetidae</taxon>
        <taxon>Hypocreales</taxon>
        <taxon>Nectriaceae</taxon>
        <taxon>Fusarium</taxon>
        <taxon>Fusarium fujikuroi species complex</taxon>
    </lineage>
</organism>
<dbReference type="Proteomes" id="UP000251714">
    <property type="component" value="Unassembled WGS sequence"/>
</dbReference>
<gene>
    <name evidence="2" type="ORF">FPRO05_14258</name>
</gene>
<sequence>MTQGEGEPTLPFNPSRPFRPAPTTQHELALQDFVKRGLNRPVDLTRNLAVHTNLSPRNLVTMLQNALVGITVQLQGTSAIFTRLGFRQTINLSFTSAAAGGGVSAPSETKRFLPMSVTVVQCKDYTDAAQTFKDYVGSFQCDWETFIRPTTDKGLGNYAFETDTSIFWTRLTTFVVIECQQDVNIATGSPAPPIDFKKLATDLDQTFIAERGSISTVPKAGISAADIPRIVVGQESVLKFSFQPGAHRVKDLQVKQPGIVMFGGDITPMGEIRLVGLEDGTATITIQVAHVSSLQTVSQEFTVTVVENTRGSE</sequence>
<evidence type="ECO:0000256" key="1">
    <source>
        <dbReference type="SAM" id="MobiDB-lite"/>
    </source>
</evidence>